<dbReference type="AlphaFoldDB" id="A0A437RK08"/>
<name>A0A437RK08_9BURK</name>
<dbReference type="RefSeq" id="WP_128227547.1">
    <property type="nucleotide sequence ID" value="NZ_SACR01000002.1"/>
</dbReference>
<keyword evidence="1" id="KW-0732">Signal</keyword>
<evidence type="ECO:0000313" key="2">
    <source>
        <dbReference type="EMBL" id="RVU47078.1"/>
    </source>
</evidence>
<feature type="chain" id="PRO_5019295213" description="Lipoprotein" evidence="1">
    <location>
        <begin position="23"/>
        <end position="149"/>
    </location>
</feature>
<organism evidence="2 3">
    <name type="scientific">Rubrivivax rivuli</name>
    <dbReference type="NCBI Taxonomy" id="1862385"/>
    <lineage>
        <taxon>Bacteria</taxon>
        <taxon>Pseudomonadati</taxon>
        <taxon>Pseudomonadota</taxon>
        <taxon>Betaproteobacteria</taxon>
        <taxon>Burkholderiales</taxon>
        <taxon>Sphaerotilaceae</taxon>
        <taxon>Rubrivivax</taxon>
    </lineage>
</organism>
<dbReference type="Proteomes" id="UP000285575">
    <property type="component" value="Unassembled WGS sequence"/>
</dbReference>
<accession>A0A437RK08</accession>
<evidence type="ECO:0008006" key="4">
    <source>
        <dbReference type="Google" id="ProtNLM"/>
    </source>
</evidence>
<dbReference type="OrthoDB" id="9181702at2"/>
<evidence type="ECO:0000313" key="3">
    <source>
        <dbReference type="Proteomes" id="UP000285575"/>
    </source>
</evidence>
<reference evidence="2 3" key="1">
    <citation type="submission" date="2019-01" db="EMBL/GenBank/DDBJ databases">
        <authorList>
            <person name="Chen W.-M."/>
        </authorList>
    </citation>
    <scope>NUCLEOTIDE SEQUENCE [LARGE SCALE GENOMIC DNA]</scope>
    <source>
        <strain evidence="2 3">KYPY4</strain>
    </source>
</reference>
<dbReference type="EMBL" id="SACR01000002">
    <property type="protein sequence ID" value="RVU47078.1"/>
    <property type="molecule type" value="Genomic_DNA"/>
</dbReference>
<comment type="caution">
    <text evidence="2">The sequence shown here is derived from an EMBL/GenBank/DDBJ whole genome shotgun (WGS) entry which is preliminary data.</text>
</comment>
<sequence>MIRTRLFAVLGVVLALGLTACATERAGTDDPIEQHQIVTELDAGRLRLTCDLACAGTWRAARKALRGLHQHGVWQELVVEVVRIGYASDLGYFYLGRAAEARGRPQAAAVYYRLSLATPGKCDGLVFDSCDGIRFPADAQAALARVGGK</sequence>
<keyword evidence="3" id="KW-1185">Reference proteome</keyword>
<dbReference type="PROSITE" id="PS51257">
    <property type="entry name" value="PROKAR_LIPOPROTEIN"/>
    <property type="match status" value="1"/>
</dbReference>
<feature type="signal peptide" evidence="1">
    <location>
        <begin position="1"/>
        <end position="22"/>
    </location>
</feature>
<evidence type="ECO:0000256" key="1">
    <source>
        <dbReference type="SAM" id="SignalP"/>
    </source>
</evidence>
<protein>
    <recommendedName>
        <fullName evidence="4">Lipoprotein</fullName>
    </recommendedName>
</protein>
<gene>
    <name evidence="2" type="ORF">EOE66_04740</name>
</gene>
<proteinExistence type="predicted"/>